<dbReference type="OrthoDB" id="5326845at2"/>
<dbReference type="GO" id="GO:0003723">
    <property type="term" value="F:RNA binding"/>
    <property type="evidence" value="ECO:0007669"/>
    <property type="project" value="InterPro"/>
</dbReference>
<feature type="region of interest" description="Disordered" evidence="3">
    <location>
        <begin position="55"/>
        <end position="85"/>
    </location>
</feature>
<evidence type="ECO:0000256" key="2">
    <source>
        <dbReference type="ARBA" id="ARBA00022801"/>
    </source>
</evidence>
<proteinExistence type="predicted"/>
<dbReference type="RefSeq" id="WP_122317493.1">
    <property type="nucleotide sequence ID" value="NZ_RBRE01000079.1"/>
</dbReference>
<dbReference type="GO" id="GO:0016787">
    <property type="term" value="F:hydrolase activity"/>
    <property type="evidence" value="ECO:0007669"/>
    <property type="project" value="UniProtKB-KW"/>
</dbReference>
<gene>
    <name evidence="4" type="ORF">ALQ04_03512</name>
</gene>
<name>A0A3M4LNA4_PSECI</name>
<protein>
    <submittedName>
        <fullName evidence="4">Filamentous hemagglutinin family outer membrane protein</fullName>
    </submittedName>
</protein>
<dbReference type="InterPro" id="IPR000026">
    <property type="entry name" value="N1-like"/>
</dbReference>
<dbReference type="InterPro" id="IPR016191">
    <property type="entry name" value="Ribonuclease/ribotoxin"/>
</dbReference>
<evidence type="ECO:0000256" key="1">
    <source>
        <dbReference type="ARBA" id="ARBA00022722"/>
    </source>
</evidence>
<organism evidence="4 5">
    <name type="scientific">Pseudomonas cichorii</name>
    <dbReference type="NCBI Taxonomy" id="36746"/>
    <lineage>
        <taxon>Bacteria</taxon>
        <taxon>Pseudomonadati</taxon>
        <taxon>Pseudomonadota</taxon>
        <taxon>Gammaproteobacteria</taxon>
        <taxon>Pseudomonadales</taxon>
        <taxon>Pseudomonadaceae</taxon>
        <taxon>Pseudomonas</taxon>
    </lineage>
</organism>
<evidence type="ECO:0000256" key="3">
    <source>
        <dbReference type="SAM" id="MobiDB-lite"/>
    </source>
</evidence>
<dbReference type="Proteomes" id="UP000277236">
    <property type="component" value="Unassembled WGS sequence"/>
</dbReference>
<dbReference type="Pfam" id="PF00545">
    <property type="entry name" value="Ribonuclease"/>
    <property type="match status" value="1"/>
</dbReference>
<feature type="compositionally biased region" description="Gly residues" evidence="3">
    <location>
        <begin position="1"/>
        <end position="17"/>
    </location>
</feature>
<dbReference type="Gene3D" id="3.10.450.30">
    <property type="entry name" value="Microbial ribonucleases"/>
    <property type="match status" value="1"/>
</dbReference>
<dbReference type="SUPFAM" id="SSF53933">
    <property type="entry name" value="Microbial ribonucleases"/>
    <property type="match status" value="1"/>
</dbReference>
<sequence>MCIRDSGGGGGGKGGGSVNPPTSTMTEFISNATVVDQKTGKVYVGTVDLRPTLERIKSGGSYPHRNDGSTFENRPDKVTGQRGLPVQGRGYYTEYVHPSVGIASPGPQRIVTGKAGEVYYTPDHYASFIRLNP</sequence>
<reference evidence="4 5" key="1">
    <citation type="submission" date="2018-08" db="EMBL/GenBank/DDBJ databases">
        <title>Recombination of ecologically and evolutionarily significant loci maintains genetic cohesion in the Pseudomonas syringae species complex.</title>
        <authorList>
            <person name="Dillon M."/>
            <person name="Thakur S."/>
            <person name="Almeida R.N.D."/>
            <person name="Weir B.S."/>
            <person name="Guttman D.S."/>
        </authorList>
    </citation>
    <scope>NUCLEOTIDE SEQUENCE [LARGE SCALE GENOMIC DNA]</scope>
    <source>
        <strain evidence="4 5">ICMP 3353</strain>
    </source>
</reference>
<keyword evidence="2" id="KW-0378">Hydrolase</keyword>
<feature type="region of interest" description="Disordered" evidence="3">
    <location>
        <begin position="1"/>
        <end position="24"/>
    </location>
</feature>
<comment type="caution">
    <text evidence="4">The sequence shown here is derived from an EMBL/GenBank/DDBJ whole genome shotgun (WGS) entry which is preliminary data.</text>
</comment>
<accession>A0A3M4LNA4</accession>
<dbReference type="GO" id="GO:0004521">
    <property type="term" value="F:RNA endonuclease activity"/>
    <property type="evidence" value="ECO:0007669"/>
    <property type="project" value="InterPro"/>
</dbReference>
<keyword evidence="1" id="KW-0540">Nuclease</keyword>
<evidence type="ECO:0000313" key="5">
    <source>
        <dbReference type="Proteomes" id="UP000277236"/>
    </source>
</evidence>
<dbReference type="EMBL" id="RBRE01000079">
    <property type="protein sequence ID" value="RMQ42674.1"/>
    <property type="molecule type" value="Genomic_DNA"/>
</dbReference>
<dbReference type="AlphaFoldDB" id="A0A3M4LNA4"/>
<evidence type="ECO:0000313" key="4">
    <source>
        <dbReference type="EMBL" id="RMQ42674.1"/>
    </source>
</evidence>